<dbReference type="EMBL" id="ML987195">
    <property type="protein sequence ID" value="KAF2249064.1"/>
    <property type="molecule type" value="Genomic_DNA"/>
</dbReference>
<organism evidence="2 3">
    <name type="scientific">Trematosphaeria pertusa</name>
    <dbReference type="NCBI Taxonomy" id="390896"/>
    <lineage>
        <taxon>Eukaryota</taxon>
        <taxon>Fungi</taxon>
        <taxon>Dikarya</taxon>
        <taxon>Ascomycota</taxon>
        <taxon>Pezizomycotina</taxon>
        <taxon>Dothideomycetes</taxon>
        <taxon>Pleosporomycetidae</taxon>
        <taxon>Pleosporales</taxon>
        <taxon>Massarineae</taxon>
        <taxon>Trematosphaeriaceae</taxon>
        <taxon>Trematosphaeria</taxon>
    </lineage>
</organism>
<dbReference type="Proteomes" id="UP000800094">
    <property type="component" value="Unassembled WGS sequence"/>
</dbReference>
<feature type="compositionally biased region" description="Acidic residues" evidence="1">
    <location>
        <begin position="333"/>
        <end position="346"/>
    </location>
</feature>
<feature type="compositionally biased region" description="Polar residues" evidence="1">
    <location>
        <begin position="308"/>
        <end position="321"/>
    </location>
</feature>
<evidence type="ECO:0000313" key="2">
    <source>
        <dbReference type="EMBL" id="KAF2249064.1"/>
    </source>
</evidence>
<feature type="region of interest" description="Disordered" evidence="1">
    <location>
        <begin position="120"/>
        <end position="143"/>
    </location>
</feature>
<dbReference type="AlphaFoldDB" id="A0A6A6IEQ4"/>
<evidence type="ECO:0000313" key="3">
    <source>
        <dbReference type="Proteomes" id="UP000800094"/>
    </source>
</evidence>
<dbReference type="GeneID" id="54582328"/>
<name>A0A6A6IEQ4_9PLEO</name>
<gene>
    <name evidence="2" type="ORF">BU26DRAFT_519227</name>
</gene>
<evidence type="ECO:0000256" key="1">
    <source>
        <dbReference type="SAM" id="MobiDB-lite"/>
    </source>
</evidence>
<dbReference type="OrthoDB" id="5345625at2759"/>
<proteinExistence type="predicted"/>
<sequence>MTPSHSPAKTTPRRVLGEVAPRALNTPSKHTAAFEPSEAMRAHSPLKHITTLSPQLFVEKENITSAGTYPHGRKRSIYEVDGAENIEKTKAMFGARHEGALGAAAGLTTAAVQRHTEDTAVDLPVPGSPTERNTPTPEPDGLLEVANSQDTQASKESFSMFVNYGACESQNSDQPQPPAVEEKKSRVDLLRTRLGFGMYKVKTKQIATSGSEIIANYEALSSSTATDVSASTAITSSAESTTEHTVPSIALSPARRDPQPVFIEANLDPFRPIGKLTPAPVLLPTAVSSRLIQDYYMPSSPPQVVSPEQLNSPVRQKSSYRTPVPKRVRTDEVLEEEEEEDREETVEERLLRLQEKRFQQGDLTSSVVKGNAAKGLLELMAGKR</sequence>
<reference evidence="2" key="1">
    <citation type="journal article" date="2020" name="Stud. Mycol.">
        <title>101 Dothideomycetes genomes: a test case for predicting lifestyles and emergence of pathogens.</title>
        <authorList>
            <person name="Haridas S."/>
            <person name="Albert R."/>
            <person name="Binder M."/>
            <person name="Bloem J."/>
            <person name="Labutti K."/>
            <person name="Salamov A."/>
            <person name="Andreopoulos B."/>
            <person name="Baker S."/>
            <person name="Barry K."/>
            <person name="Bills G."/>
            <person name="Bluhm B."/>
            <person name="Cannon C."/>
            <person name="Castanera R."/>
            <person name="Culley D."/>
            <person name="Daum C."/>
            <person name="Ezra D."/>
            <person name="Gonzalez J."/>
            <person name="Henrissat B."/>
            <person name="Kuo A."/>
            <person name="Liang C."/>
            <person name="Lipzen A."/>
            <person name="Lutzoni F."/>
            <person name="Magnuson J."/>
            <person name="Mondo S."/>
            <person name="Nolan M."/>
            <person name="Ohm R."/>
            <person name="Pangilinan J."/>
            <person name="Park H.-J."/>
            <person name="Ramirez L."/>
            <person name="Alfaro M."/>
            <person name="Sun H."/>
            <person name="Tritt A."/>
            <person name="Yoshinaga Y."/>
            <person name="Zwiers L.-H."/>
            <person name="Turgeon B."/>
            <person name="Goodwin S."/>
            <person name="Spatafora J."/>
            <person name="Crous P."/>
            <person name="Grigoriev I."/>
        </authorList>
    </citation>
    <scope>NUCLEOTIDE SEQUENCE</scope>
    <source>
        <strain evidence="2">CBS 122368</strain>
    </source>
</reference>
<protein>
    <submittedName>
        <fullName evidence="2">Uncharacterized protein</fullName>
    </submittedName>
</protein>
<keyword evidence="3" id="KW-1185">Reference proteome</keyword>
<dbReference type="RefSeq" id="XP_033684068.1">
    <property type="nucleotide sequence ID" value="XM_033828998.1"/>
</dbReference>
<accession>A0A6A6IEQ4</accession>
<feature type="region of interest" description="Disordered" evidence="1">
    <location>
        <begin position="299"/>
        <end position="346"/>
    </location>
</feature>